<dbReference type="PANTHER" id="PTHR13400:SF4">
    <property type="entry name" value="COILED-COIL DOMAIN-CONTAINING PROTEIN 28A-LIKE PROTEIN"/>
    <property type="match status" value="1"/>
</dbReference>
<comment type="caution">
    <text evidence="2">The sequence shown here is derived from an EMBL/GenBank/DDBJ whole genome shotgun (WGS) entry which is preliminary data.</text>
</comment>
<proteinExistence type="predicted"/>
<keyword evidence="3" id="KW-1185">Reference proteome</keyword>
<sequence length="260" mass="29125">MECEDKSMERQKLVQNDEEDDTLPTSATTQSKTPISPPNVVYSAGSDSHSQSLGKTSSEAKLSYVNERKSIELENARKASVERKKKMLKDSELISSSDNSSNLINLKRDDQVDIEMHEKPLSSSSHKTPPSLPLPSTSHPMLIKVASKNSISSSLHNFQTRNIKHHSFDNQGFQDVKNMEKNLISLLDDFHNGKLRAFSGSSMNQMKNIRDQQEKLSKLHFDLGTNTSETKSSSDHMAQLVQRLNEISHSIEKLNSSNAE</sequence>
<dbReference type="InterPro" id="IPR025271">
    <property type="entry name" value="CCDC28"/>
</dbReference>
<dbReference type="OrthoDB" id="9977011at2759"/>
<feature type="compositionally biased region" description="Low complexity" evidence="1">
    <location>
        <begin position="121"/>
        <end position="137"/>
    </location>
</feature>
<reference evidence="2" key="1">
    <citation type="submission" date="2021-03" db="EMBL/GenBank/DDBJ databases">
        <title>Chromosome level genome of the anhydrobiotic midge Polypedilum vanderplanki.</title>
        <authorList>
            <person name="Yoshida Y."/>
            <person name="Kikawada T."/>
            <person name="Gusev O."/>
        </authorList>
    </citation>
    <scope>NUCLEOTIDE SEQUENCE</scope>
    <source>
        <strain evidence="2">NIAS01</strain>
        <tissue evidence="2">Whole body or cell culture</tissue>
    </source>
</reference>
<feature type="region of interest" description="Disordered" evidence="1">
    <location>
        <begin position="118"/>
        <end position="137"/>
    </location>
</feature>
<dbReference type="Proteomes" id="UP001107558">
    <property type="component" value="Chromosome 2"/>
</dbReference>
<evidence type="ECO:0000313" key="3">
    <source>
        <dbReference type="Proteomes" id="UP001107558"/>
    </source>
</evidence>
<dbReference type="Pfam" id="PF13270">
    <property type="entry name" value="CCDC28"/>
    <property type="match status" value="1"/>
</dbReference>
<dbReference type="EMBL" id="JADBJN010000002">
    <property type="protein sequence ID" value="KAG5674972.1"/>
    <property type="molecule type" value="Genomic_DNA"/>
</dbReference>
<dbReference type="AlphaFoldDB" id="A0A9J6BYK7"/>
<feature type="compositionally biased region" description="Low complexity" evidence="1">
    <location>
        <begin position="93"/>
        <end position="105"/>
    </location>
</feature>
<dbReference type="PANTHER" id="PTHR13400">
    <property type="entry name" value="CHEMOKINE C-C MOTIF RECEPTOR 1"/>
    <property type="match status" value="1"/>
</dbReference>
<evidence type="ECO:0000313" key="2">
    <source>
        <dbReference type="EMBL" id="KAG5674972.1"/>
    </source>
</evidence>
<evidence type="ECO:0000256" key="1">
    <source>
        <dbReference type="SAM" id="MobiDB-lite"/>
    </source>
</evidence>
<feature type="compositionally biased region" description="Polar residues" evidence="1">
    <location>
        <begin position="45"/>
        <end position="60"/>
    </location>
</feature>
<feature type="compositionally biased region" description="Basic and acidic residues" evidence="1">
    <location>
        <begin position="66"/>
        <end position="92"/>
    </location>
</feature>
<feature type="region of interest" description="Disordered" evidence="1">
    <location>
        <begin position="1"/>
        <end position="105"/>
    </location>
</feature>
<accession>A0A9J6BYK7</accession>
<organism evidence="2 3">
    <name type="scientific">Polypedilum vanderplanki</name>
    <name type="common">Sleeping chironomid midge</name>
    <dbReference type="NCBI Taxonomy" id="319348"/>
    <lineage>
        <taxon>Eukaryota</taxon>
        <taxon>Metazoa</taxon>
        <taxon>Ecdysozoa</taxon>
        <taxon>Arthropoda</taxon>
        <taxon>Hexapoda</taxon>
        <taxon>Insecta</taxon>
        <taxon>Pterygota</taxon>
        <taxon>Neoptera</taxon>
        <taxon>Endopterygota</taxon>
        <taxon>Diptera</taxon>
        <taxon>Nematocera</taxon>
        <taxon>Chironomoidea</taxon>
        <taxon>Chironomidae</taxon>
        <taxon>Chironominae</taxon>
        <taxon>Polypedilum</taxon>
        <taxon>Polypedilum</taxon>
    </lineage>
</organism>
<protein>
    <submittedName>
        <fullName evidence="2">Uncharacterized protein</fullName>
    </submittedName>
</protein>
<feature type="compositionally biased region" description="Polar residues" evidence="1">
    <location>
        <begin position="23"/>
        <end position="34"/>
    </location>
</feature>
<name>A0A9J6BYK7_POLVA</name>
<feature type="compositionally biased region" description="Basic and acidic residues" evidence="1">
    <location>
        <begin position="1"/>
        <end position="12"/>
    </location>
</feature>
<gene>
    <name evidence="2" type="ORF">PVAND_004915</name>
</gene>